<evidence type="ECO:0000256" key="1">
    <source>
        <dbReference type="SAM" id="Phobius"/>
    </source>
</evidence>
<accession>A0A6H1Q0M3</accession>
<dbReference type="RefSeq" id="WP_168606347.1">
    <property type="nucleotide sequence ID" value="NZ_CP038852.1"/>
</dbReference>
<reference evidence="2 3" key="1">
    <citation type="journal article" date="2020" name="Nat. Microbiol.">
        <title>Lysogenic host-virus interactions in SAR11 marine bacteria.</title>
        <authorList>
            <person name="Morris R.M."/>
            <person name="Cain K.R."/>
            <person name="Hvorecny K.L."/>
            <person name="Kollman J.M."/>
        </authorList>
    </citation>
    <scope>NUCLEOTIDE SEQUENCE [LARGE SCALE GENOMIC DNA]</scope>
    <source>
        <strain evidence="2 3">NP1</strain>
    </source>
</reference>
<evidence type="ECO:0000313" key="2">
    <source>
        <dbReference type="EMBL" id="QIZ20457.1"/>
    </source>
</evidence>
<keyword evidence="1" id="KW-0812">Transmembrane</keyword>
<dbReference type="InterPro" id="IPR009935">
    <property type="entry name" value="DUF1467"/>
</dbReference>
<name>A0A6H1Q0M3_9PROT</name>
<organism evidence="2 3">
    <name type="scientific">Candidatus Pelagibacter giovannonii</name>
    <dbReference type="NCBI Taxonomy" id="2563896"/>
    <lineage>
        <taxon>Bacteria</taxon>
        <taxon>Pseudomonadati</taxon>
        <taxon>Pseudomonadota</taxon>
        <taxon>Alphaproteobacteria</taxon>
        <taxon>Candidatus Pelagibacterales</taxon>
        <taxon>Candidatus Pelagibacteraceae</taxon>
        <taxon>Candidatus Pelagibacter</taxon>
    </lineage>
</organism>
<dbReference type="Pfam" id="PF07330">
    <property type="entry name" value="DUF1467"/>
    <property type="match status" value="1"/>
</dbReference>
<dbReference type="Proteomes" id="UP000501094">
    <property type="component" value="Chromosome"/>
</dbReference>
<proteinExistence type="predicted"/>
<feature type="transmembrane region" description="Helical" evidence="1">
    <location>
        <begin position="51"/>
        <end position="69"/>
    </location>
</feature>
<keyword evidence="3" id="KW-1185">Reference proteome</keyword>
<dbReference type="AlphaFoldDB" id="A0A6H1Q0M3"/>
<keyword evidence="1" id="KW-1133">Transmembrane helix</keyword>
<sequence>MSATGLAIIYIIIWWIVFFTILPIDVNRLKSVKIEGEDAGSPENPKMLKKFIYCTGITTVIFVIIYLLIKYEYLNLRYIIS</sequence>
<dbReference type="KEGG" id="peg:E5R92_01480"/>
<keyword evidence="1" id="KW-0472">Membrane</keyword>
<evidence type="ECO:0000313" key="3">
    <source>
        <dbReference type="Proteomes" id="UP000501094"/>
    </source>
</evidence>
<dbReference type="EMBL" id="CP038852">
    <property type="protein sequence ID" value="QIZ20457.1"/>
    <property type="molecule type" value="Genomic_DNA"/>
</dbReference>
<gene>
    <name evidence="2" type="ORF">E5R92_01480</name>
</gene>
<protein>
    <submittedName>
        <fullName evidence="2">DUF1467 family protein</fullName>
    </submittedName>
</protein>
<feature type="transmembrane region" description="Helical" evidence="1">
    <location>
        <begin position="6"/>
        <end position="24"/>
    </location>
</feature>